<gene>
    <name evidence="1" type="ORF">C8D85_0344</name>
</gene>
<dbReference type="AlphaFoldDB" id="A0A4R6X7E3"/>
<evidence type="ECO:0000313" key="2">
    <source>
        <dbReference type="Proteomes" id="UP000295729"/>
    </source>
</evidence>
<keyword evidence="2" id="KW-1185">Reference proteome</keyword>
<dbReference type="SUPFAM" id="SSF52091">
    <property type="entry name" value="SpoIIaa-like"/>
    <property type="match status" value="1"/>
</dbReference>
<dbReference type="Gene3D" id="3.30.750.24">
    <property type="entry name" value="STAS domain"/>
    <property type="match status" value="1"/>
</dbReference>
<dbReference type="Proteomes" id="UP000295729">
    <property type="component" value="Unassembled WGS sequence"/>
</dbReference>
<organism evidence="1 2">
    <name type="scientific">Marinomonas communis</name>
    <dbReference type="NCBI Taxonomy" id="28254"/>
    <lineage>
        <taxon>Bacteria</taxon>
        <taxon>Pseudomonadati</taxon>
        <taxon>Pseudomonadota</taxon>
        <taxon>Gammaproteobacteria</taxon>
        <taxon>Oceanospirillales</taxon>
        <taxon>Oceanospirillaceae</taxon>
        <taxon>Marinomonas</taxon>
    </lineage>
</organism>
<dbReference type="OrthoDB" id="6106808at2"/>
<dbReference type="CDD" id="cd07043">
    <property type="entry name" value="STAS_anti-anti-sigma_factors"/>
    <property type="match status" value="1"/>
</dbReference>
<comment type="caution">
    <text evidence="1">The sequence shown here is derived from an EMBL/GenBank/DDBJ whole genome shotgun (WGS) entry which is preliminary data.</text>
</comment>
<sequence>MPDVTRIALPETFSFEHHQWFRGQCTEALNRSQRVELICDQVKYLDSAALGMIVSFQRKHKEKHNHDIWVSNPSLYCDELFTLANLYNKYLNRMPT</sequence>
<dbReference type="InterPro" id="IPR036513">
    <property type="entry name" value="STAS_dom_sf"/>
</dbReference>
<evidence type="ECO:0000313" key="1">
    <source>
        <dbReference type="EMBL" id="TDR14992.1"/>
    </source>
</evidence>
<dbReference type="EMBL" id="SNZA01000001">
    <property type="protein sequence ID" value="TDR14992.1"/>
    <property type="molecule type" value="Genomic_DNA"/>
</dbReference>
<dbReference type="RefSeq" id="WP_133559626.1">
    <property type="nucleotide sequence ID" value="NZ_SNZA01000001.1"/>
</dbReference>
<protein>
    <recommendedName>
        <fullName evidence="3">STAS domain-containing protein</fullName>
    </recommendedName>
</protein>
<evidence type="ECO:0008006" key="3">
    <source>
        <dbReference type="Google" id="ProtNLM"/>
    </source>
</evidence>
<accession>A0A4R6X7E3</accession>
<proteinExistence type="predicted"/>
<name>A0A4R6X7E3_9GAMM</name>
<reference evidence="1 2" key="1">
    <citation type="submission" date="2019-03" db="EMBL/GenBank/DDBJ databases">
        <title>Genomic Encyclopedia of Type Strains, Phase IV (KMG-IV): sequencing the most valuable type-strain genomes for metagenomic binning, comparative biology and taxonomic classification.</title>
        <authorList>
            <person name="Goeker M."/>
        </authorList>
    </citation>
    <scope>NUCLEOTIDE SEQUENCE [LARGE SCALE GENOMIC DNA]</scope>
    <source>
        <strain evidence="1 2">DSM 5604</strain>
    </source>
</reference>